<proteinExistence type="inferred from homology"/>
<dbReference type="RefSeq" id="XP_029404716.1">
    <property type="nucleotide sequence ID" value="XM_029548856.1"/>
</dbReference>
<dbReference type="GO" id="GO:0080019">
    <property type="term" value="F:alcohol-forming very long-chain fatty acyl-CoA reductase activity"/>
    <property type="evidence" value="ECO:0007669"/>
    <property type="project" value="InterPro"/>
</dbReference>
<sequence length="511" mass="58889">MNNNIKEFSSIENQFITPVLDESPIQKFYKDKGVFLTGGTGFFGKIIIEKLLRITEVAQIYLLIRTKKGKDVYSRIDDLFNDPVFEKLKKCNPKYRQKITIISGDCSLPALGITQTERELIKENVNIVIHGAATVRFDEKLKMAIAINVNGTKEILQLAKEIVHLKAFVHVSTAFAHCNHRYIQERFYHSAITGENACKLGECLDEHTLNELTATIIKGYPNTYTYTKVLAEDIVQNYAEKLPVTIFRPGIVITTYKEPISGWIDNMYGPCGIIVGIGSGVLRVFSGKVDNKANIVPVDLSVNALLASAWDIARNTYDTPPIYNYVPDADNMVTWKEYMEYGFEYGCNIPMRKSIWYPRFTIVPWRWQFVILSFLYHTVPAMFMDLSMVVVGKKPRMLKIYRKIHKFCSVMEYFSSNDFKFDNDNVRALSAKLEGADKQMFGFDMRHLDWKELFRVSLVGLRLYVVKDDPRSVPESIKRHARLKVLHYTTLFIVYSLVLALLYKITNFFFF</sequence>
<evidence type="ECO:0000313" key="16">
    <source>
        <dbReference type="RefSeq" id="XP_011198458.1"/>
    </source>
</evidence>
<dbReference type="Pfam" id="PF03015">
    <property type="entry name" value="Sterile"/>
    <property type="match status" value="1"/>
</dbReference>
<evidence type="ECO:0000313" key="19">
    <source>
        <dbReference type="RefSeq" id="XP_029404716.1"/>
    </source>
</evidence>
<keyword evidence="8 11" id="KW-0443">Lipid metabolism</keyword>
<dbReference type="AlphaFoldDB" id="A0A034W8C5"/>
<keyword evidence="15" id="KW-1185">Reference proteome</keyword>
<keyword evidence="5 11" id="KW-0521">NADP</keyword>
<comment type="function">
    <text evidence="11">Catalyzes the reduction of fatty acyl-CoA to fatty alcohols.</text>
</comment>
<evidence type="ECO:0000313" key="14">
    <source>
        <dbReference type="EMBL" id="JAC50557.1"/>
    </source>
</evidence>
<dbReference type="Gene3D" id="3.40.50.720">
    <property type="entry name" value="NAD(P)-binding Rossmann-like Domain"/>
    <property type="match status" value="1"/>
</dbReference>
<dbReference type="RefSeq" id="XP_019844677.1">
    <property type="nucleotide sequence ID" value="XM_019989118.2"/>
</dbReference>
<evidence type="ECO:0000256" key="6">
    <source>
        <dbReference type="ARBA" id="ARBA00022989"/>
    </source>
</evidence>
<keyword evidence="9 11" id="KW-0472">Membrane</keyword>
<evidence type="ECO:0000313" key="18">
    <source>
        <dbReference type="RefSeq" id="XP_029404715.1"/>
    </source>
</evidence>
<comment type="similarity">
    <text evidence="2 11">Belongs to the fatty acyl-CoA reductase family.</text>
</comment>
<feature type="domain" description="Fatty acyl-CoA reductase C-terminal" evidence="12">
    <location>
        <begin position="376"/>
        <end position="468"/>
    </location>
</feature>
<dbReference type="Pfam" id="PF07993">
    <property type="entry name" value="NAD_binding_4"/>
    <property type="match status" value="1"/>
</dbReference>
<dbReference type="Proteomes" id="UP001652620">
    <property type="component" value="Chromosome 2"/>
</dbReference>
<dbReference type="RefSeq" id="XP_011198458.1">
    <property type="nucleotide sequence ID" value="XM_011200156.3"/>
</dbReference>
<evidence type="ECO:0000256" key="11">
    <source>
        <dbReference type="RuleBase" id="RU363097"/>
    </source>
</evidence>
<dbReference type="EMBL" id="GAKP01008396">
    <property type="protein sequence ID" value="JAC50556.1"/>
    <property type="molecule type" value="Transcribed_RNA"/>
</dbReference>
<dbReference type="EMBL" id="GAKP01008395">
    <property type="protein sequence ID" value="JAC50557.1"/>
    <property type="molecule type" value="Transcribed_RNA"/>
</dbReference>
<feature type="transmembrane region" description="Helical" evidence="11">
    <location>
        <begin position="367"/>
        <end position="392"/>
    </location>
</feature>
<keyword evidence="4 11" id="KW-0812">Transmembrane</keyword>
<evidence type="ECO:0000256" key="5">
    <source>
        <dbReference type="ARBA" id="ARBA00022857"/>
    </source>
</evidence>
<evidence type="ECO:0000256" key="7">
    <source>
        <dbReference type="ARBA" id="ARBA00023002"/>
    </source>
</evidence>
<evidence type="ECO:0000256" key="4">
    <source>
        <dbReference type="ARBA" id="ARBA00022692"/>
    </source>
</evidence>
<feature type="domain" description="Thioester reductase (TE)" evidence="13">
    <location>
        <begin position="36"/>
        <end position="304"/>
    </location>
</feature>
<dbReference type="InterPro" id="IPR013120">
    <property type="entry name" value="FAR_NAD-bd"/>
</dbReference>
<reference evidence="16 19" key="2">
    <citation type="submission" date="2025-04" db="UniProtKB">
        <authorList>
            <consortium name="RefSeq"/>
        </authorList>
    </citation>
    <scope>IDENTIFICATION</scope>
    <source>
        <strain evidence="16 17">Punador</strain>
    </source>
</reference>
<dbReference type="CDD" id="cd09071">
    <property type="entry name" value="FAR_C"/>
    <property type="match status" value="1"/>
</dbReference>
<keyword evidence="7 11" id="KW-0560">Oxidoreductase</keyword>
<dbReference type="InterPro" id="IPR026055">
    <property type="entry name" value="FAR"/>
</dbReference>
<reference evidence="14" key="1">
    <citation type="journal article" date="2014" name="BMC Genomics">
        <title>Characterizing the developmental transcriptome of the oriental fruit fly, Bactrocera dorsalis (Diptera: Tephritidae) through comparative genomic analysis with Drosophila melanogaster utilizing modENCODE datasets.</title>
        <authorList>
            <person name="Geib S.M."/>
            <person name="Calla B."/>
            <person name="Hall B."/>
            <person name="Hou S."/>
            <person name="Manoukis N.C."/>
        </authorList>
    </citation>
    <scope>NUCLEOTIDE SEQUENCE</scope>
    <source>
        <strain evidence="14">Punador</strain>
    </source>
</reference>
<evidence type="ECO:0000259" key="12">
    <source>
        <dbReference type="Pfam" id="PF03015"/>
    </source>
</evidence>
<accession>A0A034W8C5</accession>
<dbReference type="GO" id="GO:0102965">
    <property type="term" value="F:alcohol-forming long-chain fatty acyl-CoA reductase activity"/>
    <property type="evidence" value="ECO:0007669"/>
    <property type="project" value="UniProtKB-EC"/>
</dbReference>
<dbReference type="OrthoDB" id="429813at2759"/>
<dbReference type="CDD" id="cd05236">
    <property type="entry name" value="FAR-N_SDR_e"/>
    <property type="match status" value="1"/>
</dbReference>
<evidence type="ECO:0000313" key="15">
    <source>
        <dbReference type="Proteomes" id="UP001652620"/>
    </source>
</evidence>
<comment type="subcellular location">
    <subcellularLocation>
        <location evidence="1">Membrane</location>
        <topology evidence="1">Multi-pass membrane protein</topology>
    </subcellularLocation>
</comment>
<dbReference type="InterPro" id="IPR036291">
    <property type="entry name" value="NAD(P)-bd_dom_sf"/>
</dbReference>
<keyword evidence="3 11" id="KW-0444">Lipid biosynthesis</keyword>
<dbReference type="KEGG" id="bdr:105222720"/>
<dbReference type="GO" id="GO:0016020">
    <property type="term" value="C:membrane"/>
    <property type="evidence" value="ECO:0007669"/>
    <property type="project" value="UniProtKB-SubCell"/>
</dbReference>
<comment type="catalytic activity">
    <reaction evidence="10 11">
        <text>a long-chain fatty acyl-CoA + 2 NADPH + 2 H(+) = a long-chain primary fatty alcohol + 2 NADP(+) + CoA</text>
        <dbReference type="Rhea" id="RHEA:52716"/>
        <dbReference type="ChEBI" id="CHEBI:15378"/>
        <dbReference type="ChEBI" id="CHEBI:57287"/>
        <dbReference type="ChEBI" id="CHEBI:57783"/>
        <dbReference type="ChEBI" id="CHEBI:58349"/>
        <dbReference type="ChEBI" id="CHEBI:77396"/>
        <dbReference type="ChEBI" id="CHEBI:83139"/>
        <dbReference type="EC" id="1.2.1.84"/>
    </reaction>
</comment>
<gene>
    <name evidence="14" type="primary">FACR1</name>
    <name evidence="16 17 18 19" type="synonym">LOC105222720</name>
</gene>
<dbReference type="RefSeq" id="XP_029404715.1">
    <property type="nucleotide sequence ID" value="XM_029548855.1"/>
</dbReference>
<organism evidence="14">
    <name type="scientific">Bactrocera dorsalis</name>
    <name type="common">Oriental fruit fly</name>
    <name type="synonym">Dacus dorsalis</name>
    <dbReference type="NCBI Taxonomy" id="27457"/>
    <lineage>
        <taxon>Eukaryota</taxon>
        <taxon>Metazoa</taxon>
        <taxon>Ecdysozoa</taxon>
        <taxon>Arthropoda</taxon>
        <taxon>Hexapoda</taxon>
        <taxon>Insecta</taxon>
        <taxon>Pterygota</taxon>
        <taxon>Neoptera</taxon>
        <taxon>Endopterygota</taxon>
        <taxon>Diptera</taxon>
        <taxon>Brachycera</taxon>
        <taxon>Muscomorpha</taxon>
        <taxon>Tephritoidea</taxon>
        <taxon>Tephritidae</taxon>
        <taxon>Bactrocera</taxon>
        <taxon>Bactrocera</taxon>
    </lineage>
</organism>
<dbReference type="GeneID" id="105222720"/>
<reference evidence="15" key="3">
    <citation type="submission" date="2025-05" db="UniProtKB">
        <authorList>
            <consortium name="RefSeq"/>
        </authorList>
    </citation>
    <scope>NUCLEOTIDE SEQUENCE [LARGE SCALE GENOMIC DNA]</scope>
    <source>
        <strain evidence="18">Punador</strain>
    </source>
</reference>
<evidence type="ECO:0000256" key="9">
    <source>
        <dbReference type="ARBA" id="ARBA00023136"/>
    </source>
</evidence>
<evidence type="ECO:0000256" key="3">
    <source>
        <dbReference type="ARBA" id="ARBA00022516"/>
    </source>
</evidence>
<dbReference type="InterPro" id="IPR033640">
    <property type="entry name" value="FAR_C"/>
</dbReference>
<evidence type="ECO:0000259" key="13">
    <source>
        <dbReference type="Pfam" id="PF07993"/>
    </source>
</evidence>
<evidence type="ECO:0000256" key="10">
    <source>
        <dbReference type="ARBA" id="ARBA00052530"/>
    </source>
</evidence>
<feature type="transmembrane region" description="Helical" evidence="11">
    <location>
        <begin position="485"/>
        <end position="505"/>
    </location>
</feature>
<evidence type="ECO:0000313" key="17">
    <source>
        <dbReference type="RefSeq" id="XP_019844677.1"/>
    </source>
</evidence>
<dbReference type="OMA" id="FAHCNMR"/>
<dbReference type="EC" id="1.2.1.84" evidence="11"/>
<name>A0A034W8C5_BACDO</name>
<protein>
    <recommendedName>
        <fullName evidence="11">Fatty acyl-CoA reductase</fullName>
        <ecNumber evidence="11">1.2.1.84</ecNumber>
    </recommendedName>
</protein>
<dbReference type="PANTHER" id="PTHR11011">
    <property type="entry name" value="MALE STERILITY PROTEIN 2-RELATED"/>
    <property type="match status" value="1"/>
</dbReference>
<keyword evidence="6 11" id="KW-1133">Transmembrane helix</keyword>
<dbReference type="GO" id="GO:0035336">
    <property type="term" value="P:long-chain fatty-acyl-CoA metabolic process"/>
    <property type="evidence" value="ECO:0007669"/>
    <property type="project" value="TreeGrafter"/>
</dbReference>
<dbReference type="PANTHER" id="PTHR11011:SF60">
    <property type="entry name" value="FATTY ACYL-COA REDUCTASE-RELATED"/>
    <property type="match status" value="1"/>
</dbReference>
<dbReference type="GO" id="GO:0005777">
    <property type="term" value="C:peroxisome"/>
    <property type="evidence" value="ECO:0007669"/>
    <property type="project" value="TreeGrafter"/>
</dbReference>
<evidence type="ECO:0000256" key="2">
    <source>
        <dbReference type="ARBA" id="ARBA00005928"/>
    </source>
</evidence>
<evidence type="ECO:0000256" key="8">
    <source>
        <dbReference type="ARBA" id="ARBA00023098"/>
    </source>
</evidence>
<dbReference type="FunFam" id="3.40.50.720:FF:000143">
    <property type="entry name" value="Fatty acyl-CoA reductase"/>
    <property type="match status" value="1"/>
</dbReference>
<dbReference type="SUPFAM" id="SSF51735">
    <property type="entry name" value="NAD(P)-binding Rossmann-fold domains"/>
    <property type="match status" value="1"/>
</dbReference>
<evidence type="ECO:0000256" key="1">
    <source>
        <dbReference type="ARBA" id="ARBA00004141"/>
    </source>
</evidence>